<dbReference type="PANTHER" id="PTHR36154:SF3">
    <property type="entry name" value="REGULATORY PROTEIN"/>
    <property type="match status" value="1"/>
</dbReference>
<reference evidence="1 2" key="2">
    <citation type="journal article" date="2005" name="Proteomics">
        <title>Global detection and characterization of hypothetical proteins in Shewanella oneidensis MR-1 using LC-MS based proteomics.</title>
        <authorList>
            <person name="Elias D.A."/>
            <person name="Monroe M.E."/>
            <person name="Marshall M.J."/>
            <person name="Romine M.F."/>
            <person name="Belieav A.S."/>
            <person name="Fredrickson J.K."/>
            <person name="Anderson G.A."/>
            <person name="Smith R.D."/>
            <person name="Lipton M.S."/>
        </authorList>
    </citation>
    <scope>NUCLEOTIDE SEQUENCE [LARGE SCALE GENOMIC DNA]</scope>
    <source>
        <strain evidence="2">ATCC 700550 / JCM 31522 / CIP 106686 / LMG 19005 / NCIMB 14063 / MR-1</strain>
    </source>
</reference>
<dbReference type="InterPro" id="IPR010260">
    <property type="entry name" value="AlpA"/>
</dbReference>
<dbReference type="EMBL" id="AE014299">
    <property type="protein sequence ID" value="AFV73508.1"/>
    <property type="molecule type" value="Genomic_DNA"/>
</dbReference>
<proteinExistence type="predicted"/>
<dbReference type="Proteomes" id="UP000008186">
    <property type="component" value="Chromosome"/>
</dbReference>
<dbReference type="KEGG" id="son:SO_4831"/>
<reference evidence="1 2" key="3">
    <citation type="journal article" date="2008" name="Appl. Environ. Microbiol.">
        <title>Identification of mobile elements and pseudogenes in the Shewanella oneidensis MR-1 genome.</title>
        <authorList>
            <person name="Romine M.F."/>
            <person name="Carlson T.S."/>
            <person name="Norbeck A.D."/>
            <person name="McCue L.A."/>
            <person name="Lipton M.S."/>
        </authorList>
    </citation>
    <scope>NUCLEOTIDE SEQUENCE [LARGE SCALE GENOMIC DNA]</scope>
    <source>
        <strain evidence="2">ATCC 700550 / JCM 31522 / CIP 106686 / LMG 19005 / NCIMB 14063 / MR-1</strain>
    </source>
</reference>
<dbReference type="HOGENOM" id="CLU_2685814_0_0_6"/>
<dbReference type="InterPro" id="IPR052931">
    <property type="entry name" value="Prophage_regulatory_activator"/>
</dbReference>
<dbReference type="RefSeq" id="WP_011070745.1">
    <property type="nucleotide sequence ID" value="NC_004347.2"/>
</dbReference>
<accession>K4PSC4</accession>
<dbReference type="PaxDb" id="211586-SO_4831"/>
<protein>
    <submittedName>
        <fullName evidence="1">Transcriptional regulator AlpA family</fullName>
    </submittedName>
</protein>
<dbReference type="STRING" id="211586.SO_4831"/>
<sequence length="74" mass="8920">MKPSKRTQFAQLLHQQRPMERIIRITEMCQLLGIDRTTLYRRVKRKVFIQPIKSQNRTIGWSESSYINWLNGTK</sequence>
<keyword evidence="2" id="KW-1185">Reference proteome</keyword>
<reference evidence="1 2" key="1">
    <citation type="journal article" date="2002" name="Nat. Biotechnol.">
        <title>Genome sequence of the dissimilatory metal ion-reducing bacterium Shewanella oneidensis.</title>
        <authorList>
            <person name="Heidelberg J.F."/>
            <person name="Paulsen I.T."/>
            <person name="Nelson K.E."/>
            <person name="Gaidos E.J."/>
            <person name="Nelson W.C."/>
            <person name="Read T.D."/>
            <person name="Eisen J.A."/>
            <person name="Seshadri R."/>
            <person name="Ward N."/>
            <person name="Methe B."/>
            <person name="Clayton R.A."/>
            <person name="Meyer T."/>
            <person name="Tsapin A."/>
            <person name="Scott J."/>
            <person name="Beanan M."/>
            <person name="Brinkac L."/>
            <person name="Daugherty S."/>
            <person name="DeBoy R.T."/>
            <person name="Dodson R.J."/>
            <person name="Durkin A.S."/>
            <person name="Haft D.H."/>
            <person name="Kolonay J.F."/>
            <person name="Madupu R."/>
            <person name="Peterson J.D."/>
            <person name="Umayam L.A."/>
            <person name="White O."/>
            <person name="Wolf A.M."/>
            <person name="Vamathevan J."/>
            <person name="Weidman J."/>
            <person name="Impraim M."/>
            <person name="Lee K."/>
            <person name="Berry K."/>
            <person name="Lee C."/>
            <person name="Mueller J."/>
            <person name="Khouri H."/>
            <person name="Gill J."/>
            <person name="Utterback T.R."/>
            <person name="McDonald L.A."/>
            <person name="Feldblyum T.V."/>
            <person name="Smith H.O."/>
            <person name="Venter J.C."/>
            <person name="Nealson K.H."/>
            <person name="Fraser C.M."/>
        </authorList>
    </citation>
    <scope>NUCLEOTIDE SEQUENCE [LARGE SCALE GENOMIC DNA]</scope>
    <source>
        <strain evidence="2">ATCC 700550 / JCM 31522 / CIP 106686 / LMG 19005 / NCIMB 14063 / MR-1</strain>
    </source>
</reference>
<name>K4PSC4_SHEON</name>
<dbReference type="PANTHER" id="PTHR36154">
    <property type="entry name" value="DNA-BINDING TRANSCRIPTIONAL ACTIVATOR ALPA"/>
    <property type="match status" value="1"/>
</dbReference>
<dbReference type="eggNOG" id="COG3311">
    <property type="taxonomic scope" value="Bacteria"/>
</dbReference>
<evidence type="ECO:0000313" key="2">
    <source>
        <dbReference type="Proteomes" id="UP000008186"/>
    </source>
</evidence>
<dbReference type="OrthoDB" id="5298532at2"/>
<dbReference type="AlphaFoldDB" id="K4PSC4"/>
<dbReference type="Gene3D" id="1.10.238.160">
    <property type="match status" value="1"/>
</dbReference>
<reference evidence="1 2" key="4">
    <citation type="journal article" date="2011" name="BMC Genomics">
        <title>Genome-wide protein localization prediction strategies for gram negative bacteria.</title>
        <authorList>
            <person name="Romine M.F."/>
        </authorList>
    </citation>
    <scope>NUCLEOTIDE SEQUENCE [LARGE SCALE GENOMIC DNA]</scope>
    <source>
        <strain evidence="2">ATCC 700550 / JCM 31522 / CIP 106686 / LMG 19005 / NCIMB 14063 / MR-1</strain>
    </source>
</reference>
<dbReference type="BioCyc" id="SONE211586:G1GMP-369-MONOMER"/>
<organism evidence="1 2">
    <name type="scientific">Shewanella oneidensis (strain ATCC 700550 / JCM 31522 / CIP 106686 / LMG 19005 / NCIMB 14063 / MR-1)</name>
    <dbReference type="NCBI Taxonomy" id="211586"/>
    <lineage>
        <taxon>Bacteria</taxon>
        <taxon>Pseudomonadati</taxon>
        <taxon>Pseudomonadota</taxon>
        <taxon>Gammaproteobacteria</taxon>
        <taxon>Alteromonadales</taxon>
        <taxon>Shewanellaceae</taxon>
        <taxon>Shewanella</taxon>
    </lineage>
</organism>
<evidence type="ECO:0000313" key="1">
    <source>
        <dbReference type="EMBL" id="AFV73508.1"/>
    </source>
</evidence>
<dbReference type="Pfam" id="PF05930">
    <property type="entry name" value="Phage_AlpA"/>
    <property type="match status" value="1"/>
</dbReference>
<gene>
    <name evidence="1" type="ordered locus">SO_4831</name>
</gene>